<dbReference type="EMBL" id="JACAZI010000002">
    <property type="protein sequence ID" value="KAF7368159.1"/>
    <property type="molecule type" value="Genomic_DNA"/>
</dbReference>
<proteinExistence type="predicted"/>
<dbReference type="Proteomes" id="UP000620124">
    <property type="component" value="Unassembled WGS sequence"/>
</dbReference>
<gene>
    <name evidence="2" type="ORF">MVEN_00134900</name>
</gene>
<comment type="caution">
    <text evidence="2">The sequence shown here is derived from an EMBL/GenBank/DDBJ whole genome shotgun (WGS) entry which is preliminary data.</text>
</comment>
<reference evidence="2" key="1">
    <citation type="submission" date="2020-05" db="EMBL/GenBank/DDBJ databases">
        <title>Mycena genomes resolve the evolution of fungal bioluminescence.</title>
        <authorList>
            <person name="Tsai I.J."/>
        </authorList>
    </citation>
    <scope>NUCLEOTIDE SEQUENCE</scope>
    <source>
        <strain evidence="2">CCC161011</strain>
    </source>
</reference>
<dbReference type="AlphaFoldDB" id="A0A8H6YZH6"/>
<dbReference type="OrthoDB" id="1045822at2759"/>
<protein>
    <submittedName>
        <fullName evidence="2">HD domain-containing protein</fullName>
    </submittedName>
</protein>
<accession>A0A8H6YZH6</accession>
<dbReference type="NCBIfam" id="TIGR01571">
    <property type="entry name" value="A_thal_Cys_rich"/>
    <property type="match status" value="1"/>
</dbReference>
<keyword evidence="3" id="KW-1185">Reference proteome</keyword>
<name>A0A8H6YZH6_9AGAR</name>
<evidence type="ECO:0000256" key="1">
    <source>
        <dbReference type="SAM" id="MobiDB-lite"/>
    </source>
</evidence>
<feature type="compositionally biased region" description="Polar residues" evidence="1">
    <location>
        <begin position="1"/>
        <end position="14"/>
    </location>
</feature>
<feature type="region of interest" description="Disordered" evidence="1">
    <location>
        <begin position="1"/>
        <end position="20"/>
    </location>
</feature>
<sequence length="160" mass="17445">MAYQQPHYQSQQPLPTMGMQVAGGNRNAAGKPLHSNGKRDWSHSLCGCMESCGTFCCACWCPCIVHGKNKQRLGHLMHNGQPDHDGGSCCSGSCWAHCCLSGLGLSWILQCSNRGTTRERYGIEGGGCGDCCASFCCGPCDLTQVSREIELEEKSFRQRY</sequence>
<dbReference type="InterPro" id="IPR006461">
    <property type="entry name" value="PLAC_motif_containing"/>
</dbReference>
<organism evidence="2 3">
    <name type="scientific">Mycena venus</name>
    <dbReference type="NCBI Taxonomy" id="2733690"/>
    <lineage>
        <taxon>Eukaryota</taxon>
        <taxon>Fungi</taxon>
        <taxon>Dikarya</taxon>
        <taxon>Basidiomycota</taxon>
        <taxon>Agaricomycotina</taxon>
        <taxon>Agaricomycetes</taxon>
        <taxon>Agaricomycetidae</taxon>
        <taxon>Agaricales</taxon>
        <taxon>Marasmiineae</taxon>
        <taxon>Mycenaceae</taxon>
        <taxon>Mycena</taxon>
    </lineage>
</organism>
<dbReference type="PANTHER" id="PTHR15907">
    <property type="entry name" value="DUF614 FAMILY PROTEIN-RELATED"/>
    <property type="match status" value="1"/>
</dbReference>
<evidence type="ECO:0000313" key="2">
    <source>
        <dbReference type="EMBL" id="KAF7368159.1"/>
    </source>
</evidence>
<evidence type="ECO:0000313" key="3">
    <source>
        <dbReference type="Proteomes" id="UP000620124"/>
    </source>
</evidence>
<dbReference type="Pfam" id="PF04749">
    <property type="entry name" value="PLAC8"/>
    <property type="match status" value="1"/>
</dbReference>